<protein>
    <submittedName>
        <fullName evidence="1">Uncharacterized protein</fullName>
    </submittedName>
</protein>
<dbReference type="Proteomes" id="UP000683497">
    <property type="component" value="Chromosome"/>
</dbReference>
<reference evidence="1 2" key="1">
    <citation type="submission" date="2021-06" db="EMBL/GenBank/DDBJ databases">
        <title>Leclercia pneumoniae sp. nov.</title>
        <authorList>
            <person name="Hoenemann M."/>
            <person name="Viehweger A."/>
            <person name="Dietze N."/>
        </authorList>
    </citation>
    <scope>NUCLEOTIDE SEQUENCE [LARGE SCALE GENOMIC DNA]</scope>
    <source>
        <strain evidence="2">49125</strain>
    </source>
</reference>
<evidence type="ECO:0000313" key="1">
    <source>
        <dbReference type="EMBL" id="QWW78622.1"/>
    </source>
</evidence>
<organism evidence="1 2">
    <name type="scientific">Leclercia pneumoniae</name>
    <dbReference type="NCBI Taxonomy" id="2815358"/>
    <lineage>
        <taxon>Bacteria</taxon>
        <taxon>Pseudomonadati</taxon>
        <taxon>Pseudomonadota</taxon>
        <taxon>Gammaproteobacteria</taxon>
        <taxon>Enterobacterales</taxon>
        <taxon>Enterobacteriaceae</taxon>
        <taxon>Leclercia</taxon>
    </lineage>
</organism>
<accession>A0ABX8JZ13</accession>
<dbReference type="EMBL" id="CP076838">
    <property type="protein sequence ID" value="QWW78622.1"/>
    <property type="molecule type" value="Genomic_DNA"/>
</dbReference>
<name>A0ABX8JZ13_9ENTR</name>
<dbReference type="RefSeq" id="WP_207293159.1">
    <property type="nucleotide sequence ID" value="NZ_CP071383.1"/>
</dbReference>
<evidence type="ECO:0000313" key="2">
    <source>
        <dbReference type="Proteomes" id="UP000683497"/>
    </source>
</evidence>
<gene>
    <name evidence="1" type="ORF">KQ929_15395</name>
</gene>
<proteinExistence type="predicted"/>
<keyword evidence="2" id="KW-1185">Reference proteome</keyword>
<sequence>MTTKSTYVYASSTNALVQQLIDTPLATTAELPELADISAALVSVLKETDAHDTRKALCEKLLQTLGQMRECDTSEPSPELIAQLIEGERFSTSVPACWQEITVQVDYALALTQAVLGGTLPASVESSLTGLLHDMVWMLEEFVKESSGAAQ</sequence>